<dbReference type="SUPFAM" id="SSF53335">
    <property type="entry name" value="S-adenosyl-L-methionine-dependent methyltransferases"/>
    <property type="match status" value="1"/>
</dbReference>
<proteinExistence type="predicted"/>
<protein>
    <submittedName>
        <fullName evidence="1">Uncharacterized protein</fullName>
    </submittedName>
</protein>
<evidence type="ECO:0000313" key="2">
    <source>
        <dbReference type="Proteomes" id="UP000283569"/>
    </source>
</evidence>
<gene>
    <name evidence="1" type="ORF">BFJ72_g11006</name>
</gene>
<accession>A0A420SQN3</accession>
<dbReference type="InterPro" id="IPR029063">
    <property type="entry name" value="SAM-dependent_MTases_sf"/>
</dbReference>
<dbReference type="Proteomes" id="UP000283569">
    <property type="component" value="Unassembled WGS sequence"/>
</dbReference>
<organism evidence="1 2">
    <name type="scientific">Gibberella intermedia</name>
    <name type="common">Bulb rot disease fungus</name>
    <name type="synonym">Fusarium proliferatum</name>
    <dbReference type="NCBI Taxonomy" id="948311"/>
    <lineage>
        <taxon>Eukaryota</taxon>
        <taxon>Fungi</taxon>
        <taxon>Dikarya</taxon>
        <taxon>Ascomycota</taxon>
        <taxon>Pezizomycotina</taxon>
        <taxon>Sordariomycetes</taxon>
        <taxon>Hypocreomycetidae</taxon>
        <taxon>Hypocreales</taxon>
        <taxon>Nectriaceae</taxon>
        <taxon>Fusarium</taxon>
        <taxon>Fusarium fujikuroi species complex</taxon>
    </lineage>
</organism>
<reference evidence="1 2" key="1">
    <citation type="journal article" date="2018" name="Sci. Rep.">
        <title>Characterisation of pathogen-specific regions and novel effector candidates in Fusarium oxysporum f. sp. cepae.</title>
        <authorList>
            <person name="Armitage A.D."/>
            <person name="Taylor A."/>
            <person name="Sobczyk M.K."/>
            <person name="Baxter L."/>
            <person name="Greenfield B.P."/>
            <person name="Bates H.J."/>
            <person name="Wilson F."/>
            <person name="Jackson A.C."/>
            <person name="Ott S."/>
            <person name="Harrison R.J."/>
            <person name="Clarkson J.P."/>
        </authorList>
    </citation>
    <scope>NUCLEOTIDE SEQUENCE [LARGE SCALE GENOMIC DNA]</scope>
    <source>
        <strain evidence="1 2">Fp_A8</strain>
    </source>
</reference>
<evidence type="ECO:0000313" key="1">
    <source>
        <dbReference type="EMBL" id="RKL31602.1"/>
    </source>
</evidence>
<sequence length="112" mass="13295">MINRALRIAMNGTQRKLMAEAGFVNVVEKTYQVPCGAWSSDRRLKTSGAYYLAFMDESLQGFALFMLREIMKWEYEELQLFVMEMRKAVRDIKIRPYYLMINVFGQKPEEYE</sequence>
<comment type="caution">
    <text evidence="1">The sequence shown here is derived from an EMBL/GenBank/DDBJ whole genome shotgun (WGS) entry which is preliminary data.</text>
</comment>
<name>A0A420SQN3_GIBIN</name>
<dbReference type="AlphaFoldDB" id="A0A420SQN3"/>
<dbReference type="EMBL" id="MRDB01000047">
    <property type="protein sequence ID" value="RKL31602.1"/>
    <property type="molecule type" value="Genomic_DNA"/>
</dbReference>